<organism evidence="3 4">
    <name type="scientific">Celeribacter baekdonensis</name>
    <dbReference type="NCBI Taxonomy" id="875171"/>
    <lineage>
        <taxon>Bacteria</taxon>
        <taxon>Pseudomonadati</taxon>
        <taxon>Pseudomonadota</taxon>
        <taxon>Alphaproteobacteria</taxon>
        <taxon>Rhodobacterales</taxon>
        <taxon>Roseobacteraceae</taxon>
        <taxon>Celeribacter</taxon>
    </lineage>
</organism>
<feature type="compositionally biased region" description="Basic and acidic residues" evidence="1">
    <location>
        <begin position="135"/>
        <end position="145"/>
    </location>
</feature>
<sequence length="627" mass="68438">MKIGITGAIAMSETGHTHDLLKREVGALLESAQFARSKVNRALLSFLAERMVEGRAEQINEYVVAHDLLGRGDDFDPAIDPIVRVRMRRLREAITTFYDDNPRRLTQISLPRGSYVLALKSDGETPQAAALSATEPERPLDHTAEDAPDGDDPQAQAPVPPAPAAPRSARWGAMRAVSVLVLLVAVGFGAFWAWQRVYLRPEPVDTARIAFESYPVIAIAPFSNLTGNPANTAVAKAFQRQIAGDFQRFGRARIWVLSADEYSEMEGSDFVLRGNILDLKGSVDVAVELSDSKTRRSYVDTRITRYLEGRSVSDALHEISLQISGGLGAQGGVISRVSLEHMDQNLNSDNDDQLDIYRCVTLTDRFLISYSIEQFEKAYQCFEELTVELETDPAGAASWGTLLLHAVPEFAYMDTDQLPERMRSTSEDVTAYANDVADLFPNSDMAFILFSAVNNAKGNVDLAIQNAQHAVALNPANPTSYAVLAYSYMAADLYQEARAAAQTAIHMSFEPAPYMYLPLLVAGLVQENARLVDEARQNMAGKDGRTYDFLLLAAAAMIGDQATVDALLAQTEPSDDPLALVRPFVQGQIGLGVLERYLESVGVNVPDAPCLDSVSGNVSRGLEGCPR</sequence>
<reference evidence="3 4" key="1">
    <citation type="submission" date="2018-03" db="EMBL/GenBank/DDBJ databases">
        <title>The Complete Genome of Celeribacter baekdonensis strain LH4, a Thiosulfate-Oxidizing Alphaproteobacterium Isolated from Gulf of Mexico Continental Slope Sediments.</title>
        <authorList>
            <person name="Flood B.E."/>
            <person name="Bailey J.V."/>
            <person name="Leprich D."/>
        </authorList>
    </citation>
    <scope>NUCLEOTIDE SEQUENCE [LARGE SCALE GENOMIC DNA]</scope>
    <source>
        <strain evidence="3 4">LH4</strain>
    </source>
</reference>
<gene>
    <name evidence="3" type="ORF">DA792_12325</name>
</gene>
<keyword evidence="2" id="KW-1133">Transmembrane helix</keyword>
<protein>
    <submittedName>
        <fullName evidence="3">Uncharacterized protein</fullName>
    </submittedName>
</protein>
<dbReference type="OrthoDB" id="54411at2"/>
<dbReference type="KEGG" id="cbak:DA792_12325"/>
<feature type="transmembrane region" description="Helical" evidence="2">
    <location>
        <begin position="176"/>
        <end position="194"/>
    </location>
</feature>
<name>A0A2R4M3K2_9RHOB</name>
<evidence type="ECO:0000313" key="4">
    <source>
        <dbReference type="Proteomes" id="UP000241447"/>
    </source>
</evidence>
<dbReference type="EMBL" id="CP028475">
    <property type="protein sequence ID" value="AVW91761.1"/>
    <property type="molecule type" value="Genomic_DNA"/>
</dbReference>
<keyword evidence="2" id="KW-0812">Transmembrane</keyword>
<dbReference type="SUPFAM" id="SSF48452">
    <property type="entry name" value="TPR-like"/>
    <property type="match status" value="1"/>
</dbReference>
<keyword evidence="2" id="KW-0472">Membrane</keyword>
<dbReference type="InterPro" id="IPR011990">
    <property type="entry name" value="TPR-like_helical_dom_sf"/>
</dbReference>
<evidence type="ECO:0000313" key="3">
    <source>
        <dbReference type="EMBL" id="AVW91761.1"/>
    </source>
</evidence>
<dbReference type="Gene3D" id="1.25.40.10">
    <property type="entry name" value="Tetratricopeptide repeat domain"/>
    <property type="match status" value="1"/>
</dbReference>
<dbReference type="AlphaFoldDB" id="A0A2R4M3K2"/>
<evidence type="ECO:0000256" key="2">
    <source>
        <dbReference type="SAM" id="Phobius"/>
    </source>
</evidence>
<evidence type="ECO:0000256" key="1">
    <source>
        <dbReference type="SAM" id="MobiDB-lite"/>
    </source>
</evidence>
<dbReference type="Proteomes" id="UP000241447">
    <property type="component" value="Chromosome"/>
</dbReference>
<proteinExistence type="predicted"/>
<feature type="region of interest" description="Disordered" evidence="1">
    <location>
        <begin position="126"/>
        <end position="166"/>
    </location>
</feature>
<dbReference type="RefSeq" id="WP_107720191.1">
    <property type="nucleotide sequence ID" value="NZ_CP028475.1"/>
</dbReference>
<accession>A0A2R4M3K2</accession>